<evidence type="ECO:0000313" key="3">
    <source>
        <dbReference type="Proteomes" id="UP000198284"/>
    </source>
</evidence>
<dbReference type="InterPro" id="IPR011971">
    <property type="entry name" value="CHP02284"/>
</dbReference>
<name>A0A239C833_9BURK</name>
<dbReference type="AlphaFoldDB" id="A0A239C833"/>
<dbReference type="PIRSF" id="PIRSF029477">
    <property type="entry name" value="UCP029477"/>
    <property type="match status" value="1"/>
</dbReference>
<dbReference type="SUPFAM" id="SSF47240">
    <property type="entry name" value="Ferritin-like"/>
    <property type="match status" value="1"/>
</dbReference>
<organism evidence="2 3">
    <name type="scientific">Noviherbaspirillum humi</name>
    <dbReference type="NCBI Taxonomy" id="1688639"/>
    <lineage>
        <taxon>Bacteria</taxon>
        <taxon>Pseudomonadati</taxon>
        <taxon>Pseudomonadota</taxon>
        <taxon>Betaproteobacteria</taxon>
        <taxon>Burkholderiales</taxon>
        <taxon>Oxalobacteraceae</taxon>
        <taxon>Noviherbaspirillum</taxon>
    </lineage>
</organism>
<gene>
    <name evidence="2" type="ORF">SAMN06265795_101287</name>
</gene>
<dbReference type="InterPro" id="IPR016920">
    <property type="entry name" value="UCP029477"/>
</dbReference>
<dbReference type="InterPro" id="IPR012347">
    <property type="entry name" value="Ferritin-like"/>
</dbReference>
<dbReference type="Gene3D" id="1.20.1260.10">
    <property type="match status" value="1"/>
</dbReference>
<dbReference type="InterPro" id="IPR009078">
    <property type="entry name" value="Ferritin-like_SF"/>
</dbReference>
<sequence length="149" mass="16764">MDKDDVVSVLNDLIETCKDGEEGFRVCAEDISDPQLKTLFSNRSQACAKGAAELQQMVTSYGGKPETGSSVSGTLHRRWVDIKSLVTGKDDKAVLEECERGEDVAKKSYRQALEKELPAEVRSVVERQYQGVLQNHDQVKRLREQYRNT</sequence>
<protein>
    <recommendedName>
        <fullName evidence="1">DUF2383 domain-containing protein</fullName>
    </recommendedName>
</protein>
<dbReference type="NCBIfam" id="TIGR02284">
    <property type="entry name" value="PA2169 family four-helix-bundle protein"/>
    <property type="match status" value="1"/>
</dbReference>
<accession>A0A239C833</accession>
<dbReference type="RefSeq" id="WP_089397506.1">
    <property type="nucleotide sequence ID" value="NZ_FZOT01000001.1"/>
</dbReference>
<dbReference type="EMBL" id="FZOT01000001">
    <property type="protein sequence ID" value="SNS15781.1"/>
    <property type="molecule type" value="Genomic_DNA"/>
</dbReference>
<proteinExistence type="predicted"/>
<evidence type="ECO:0000259" key="1">
    <source>
        <dbReference type="Pfam" id="PF09537"/>
    </source>
</evidence>
<reference evidence="2 3" key="1">
    <citation type="submission" date="2017-06" db="EMBL/GenBank/DDBJ databases">
        <authorList>
            <person name="Kim H.J."/>
            <person name="Triplett B.A."/>
        </authorList>
    </citation>
    <scope>NUCLEOTIDE SEQUENCE [LARGE SCALE GENOMIC DNA]</scope>
    <source>
        <strain evidence="2 3">U15</strain>
    </source>
</reference>
<dbReference type="InterPro" id="IPR019052">
    <property type="entry name" value="DUF2383"/>
</dbReference>
<keyword evidence="3" id="KW-1185">Reference proteome</keyword>
<dbReference type="OrthoDB" id="282393at2"/>
<dbReference type="Pfam" id="PF09537">
    <property type="entry name" value="DUF2383"/>
    <property type="match status" value="1"/>
</dbReference>
<dbReference type="Proteomes" id="UP000198284">
    <property type="component" value="Unassembled WGS sequence"/>
</dbReference>
<feature type="domain" description="DUF2383" evidence="1">
    <location>
        <begin position="5"/>
        <end position="115"/>
    </location>
</feature>
<evidence type="ECO:0000313" key="2">
    <source>
        <dbReference type="EMBL" id="SNS15781.1"/>
    </source>
</evidence>